<name>A0A0D1VUY3_ANEMI</name>
<dbReference type="EMBL" id="LGUG01000004">
    <property type="protein sequence ID" value="KON95226.1"/>
    <property type="molecule type" value="Genomic_DNA"/>
</dbReference>
<evidence type="ECO:0000313" key="2">
    <source>
        <dbReference type="EMBL" id="SDK32744.1"/>
    </source>
</evidence>
<gene>
    <name evidence="1" type="ORF">AF333_06780</name>
    <name evidence="2" type="ORF">SAMN04487909_14915</name>
</gene>
<dbReference type="PATRIC" id="fig|47500.8.peg.4443"/>
<evidence type="ECO:0000313" key="1">
    <source>
        <dbReference type="EMBL" id="KON95226.1"/>
    </source>
</evidence>
<dbReference type="AlphaFoldDB" id="A0A0D1VUY3"/>
<protein>
    <submittedName>
        <fullName evidence="1">Uncharacterized protein</fullName>
    </submittedName>
</protein>
<dbReference type="Proteomes" id="UP000037269">
    <property type="component" value="Unassembled WGS sequence"/>
</dbReference>
<reference evidence="1 3" key="1">
    <citation type="submission" date="2015-07" db="EMBL/GenBank/DDBJ databases">
        <title>Fjat-14205 dsm 2895.</title>
        <authorList>
            <person name="Liu B."/>
            <person name="Wang J."/>
            <person name="Zhu Y."/>
            <person name="Liu G."/>
            <person name="Chen Q."/>
            <person name="Chen Z."/>
            <person name="Lan J."/>
            <person name="Che J."/>
            <person name="Ge C."/>
            <person name="Shi H."/>
            <person name="Pan Z."/>
            <person name="Liu X."/>
        </authorList>
    </citation>
    <scope>NUCLEOTIDE SEQUENCE [LARGE SCALE GENOMIC DNA]</scope>
    <source>
        <strain evidence="1 3">DSM 2895</strain>
    </source>
</reference>
<evidence type="ECO:0000313" key="3">
    <source>
        <dbReference type="Proteomes" id="UP000037269"/>
    </source>
</evidence>
<reference evidence="2 4" key="2">
    <citation type="submission" date="2016-10" db="EMBL/GenBank/DDBJ databases">
        <authorList>
            <person name="de Groot N.N."/>
        </authorList>
    </citation>
    <scope>NUCLEOTIDE SEQUENCE [LARGE SCALE GENOMIC DNA]</scope>
    <source>
        <strain evidence="2 4">DSM 2895</strain>
    </source>
</reference>
<evidence type="ECO:0000313" key="4">
    <source>
        <dbReference type="Proteomes" id="UP000182836"/>
    </source>
</evidence>
<dbReference type="EMBL" id="FNED01000049">
    <property type="protein sequence ID" value="SDK32744.1"/>
    <property type="molecule type" value="Genomic_DNA"/>
</dbReference>
<dbReference type="STRING" id="47500.AF333_06780"/>
<dbReference type="GeneID" id="42304902"/>
<dbReference type="RefSeq" id="WP_043068814.1">
    <property type="nucleotide sequence ID" value="NZ_BJOA01000200.1"/>
</dbReference>
<dbReference type="Proteomes" id="UP000182836">
    <property type="component" value="Unassembled WGS sequence"/>
</dbReference>
<accession>A0A0D1VUY3</accession>
<proteinExistence type="predicted"/>
<sequence length="104" mass="11143">MNERASILKVSDSACAPHKVGEPVGEPSSMTMIKAAMETEMIVERLNSKVRRIGNILFGSSDLTNGRGDSGNATSVIGTIHQTIYTACETEDMLDKILDALGDE</sequence>
<keyword evidence="3" id="KW-1185">Reference proteome</keyword>
<organism evidence="1 3">
    <name type="scientific">Aneurinibacillus migulanus</name>
    <name type="common">Bacillus migulanus</name>
    <dbReference type="NCBI Taxonomy" id="47500"/>
    <lineage>
        <taxon>Bacteria</taxon>
        <taxon>Bacillati</taxon>
        <taxon>Bacillota</taxon>
        <taxon>Bacilli</taxon>
        <taxon>Bacillales</taxon>
        <taxon>Paenibacillaceae</taxon>
        <taxon>Aneurinibacillus group</taxon>
        <taxon>Aneurinibacillus</taxon>
    </lineage>
</organism>